<dbReference type="PANTHER" id="PTHR10192:SF5">
    <property type="entry name" value="GEPHYRIN"/>
    <property type="match status" value="1"/>
</dbReference>
<evidence type="ECO:0000256" key="1">
    <source>
        <dbReference type="ARBA" id="ARBA00001946"/>
    </source>
</evidence>
<evidence type="ECO:0000256" key="2">
    <source>
        <dbReference type="ARBA" id="ARBA00002901"/>
    </source>
</evidence>
<dbReference type="Pfam" id="PF00994">
    <property type="entry name" value="MoCF_biosynth"/>
    <property type="match status" value="1"/>
</dbReference>
<dbReference type="GO" id="GO:0006777">
    <property type="term" value="P:Mo-molybdopterin cofactor biosynthetic process"/>
    <property type="evidence" value="ECO:0007669"/>
    <property type="project" value="UniProtKB-UniRule"/>
</dbReference>
<evidence type="ECO:0000256" key="5">
    <source>
        <dbReference type="ARBA" id="ARBA00022505"/>
    </source>
</evidence>
<feature type="domain" description="MoaB/Mog" evidence="12">
    <location>
        <begin position="173"/>
        <end position="311"/>
    </location>
</feature>
<sequence length="391" mass="40658">MISVSDALAHLFDLARPLPSEVVPLSQGNGRVLAAPVTARRDQPPFSASAMDGYAVRAAEAAPGAQLIVVGESAAGRRFDGVLAPGQAVRIFTGAPLPGGADRVILQEDVTRAGDLITLGDRLDTGPHIRPAGADFCAGETMEPPRLLRPADIALLAAMNIAELPVTRRPVVAILATGDELVMPGEDPGPDQIIASNSFGLQAMLRDLGAEARLLPIARDTRASLETAFSLADDADLLLTIGGASVGDHDLVGEVAAALGMERSFYKIAMRPGKPLMAGHLTSGATMIGLPGNPVSAMVCGHVFVAPVIRAMLGLGRAPAPRAAAVLAEDLPANGPREHYMRADVQGDRLTAFARQDSSLLTVLARANALLIRPPHDPAREAGQSVDYLPL</sequence>
<dbReference type="InterPro" id="IPR005110">
    <property type="entry name" value="MoeA_linker/N"/>
</dbReference>
<name>A0A1H8TW46_9RHOB</name>
<dbReference type="InterPro" id="IPR036688">
    <property type="entry name" value="MoeA_C_domain_IV_sf"/>
</dbReference>
<dbReference type="EMBL" id="FODS01000017">
    <property type="protein sequence ID" value="SEO95229.1"/>
    <property type="molecule type" value="Genomic_DNA"/>
</dbReference>
<dbReference type="OrthoDB" id="9804758at2"/>
<dbReference type="CDD" id="cd00887">
    <property type="entry name" value="MoeA"/>
    <property type="match status" value="1"/>
</dbReference>
<protein>
    <recommendedName>
        <fullName evidence="11">Molybdopterin molybdenumtransferase</fullName>
        <ecNumber evidence="11">2.10.1.1</ecNumber>
    </recommendedName>
</protein>
<keyword evidence="14" id="KW-1185">Reference proteome</keyword>
<dbReference type="InterPro" id="IPR038987">
    <property type="entry name" value="MoeA-like"/>
</dbReference>
<evidence type="ECO:0000256" key="9">
    <source>
        <dbReference type="ARBA" id="ARBA00023150"/>
    </source>
</evidence>
<dbReference type="GO" id="GO:0061599">
    <property type="term" value="F:molybdopterin molybdotransferase activity"/>
    <property type="evidence" value="ECO:0007669"/>
    <property type="project" value="UniProtKB-UniRule"/>
</dbReference>
<evidence type="ECO:0000313" key="13">
    <source>
        <dbReference type="EMBL" id="SEO95229.1"/>
    </source>
</evidence>
<dbReference type="InterPro" id="IPR036425">
    <property type="entry name" value="MoaB/Mog-like_dom_sf"/>
</dbReference>
<dbReference type="EC" id="2.10.1.1" evidence="11"/>
<evidence type="ECO:0000256" key="4">
    <source>
        <dbReference type="ARBA" id="ARBA00010763"/>
    </source>
</evidence>
<dbReference type="STRING" id="569882.SAMN04490248_11727"/>
<comment type="pathway">
    <text evidence="3 11">Cofactor biosynthesis; molybdopterin biosynthesis.</text>
</comment>
<comment type="cofactor">
    <cofactor evidence="1 11">
        <name>Mg(2+)</name>
        <dbReference type="ChEBI" id="CHEBI:18420"/>
    </cofactor>
</comment>
<evidence type="ECO:0000256" key="8">
    <source>
        <dbReference type="ARBA" id="ARBA00022842"/>
    </source>
</evidence>
<keyword evidence="8 11" id="KW-0460">Magnesium</keyword>
<evidence type="ECO:0000259" key="12">
    <source>
        <dbReference type="SMART" id="SM00852"/>
    </source>
</evidence>
<comment type="similarity">
    <text evidence="4 11">Belongs to the MoeA family.</text>
</comment>
<proteinExistence type="inferred from homology"/>
<dbReference type="Gene3D" id="3.40.980.10">
    <property type="entry name" value="MoaB/Mog-like domain"/>
    <property type="match status" value="1"/>
</dbReference>
<keyword evidence="6 11" id="KW-0808">Transferase</keyword>
<evidence type="ECO:0000256" key="10">
    <source>
        <dbReference type="ARBA" id="ARBA00047317"/>
    </source>
</evidence>
<reference evidence="13 14" key="1">
    <citation type="submission" date="2016-10" db="EMBL/GenBank/DDBJ databases">
        <authorList>
            <person name="de Groot N.N."/>
        </authorList>
    </citation>
    <scope>NUCLEOTIDE SEQUENCE [LARGE SCALE GENOMIC DNA]</scope>
    <source>
        <strain evidence="13 14">DSM 27842</strain>
    </source>
</reference>
<dbReference type="InterPro" id="IPR036135">
    <property type="entry name" value="MoeA_linker/N_sf"/>
</dbReference>
<dbReference type="Pfam" id="PF03453">
    <property type="entry name" value="MoeA_N"/>
    <property type="match status" value="1"/>
</dbReference>
<dbReference type="RefSeq" id="WP_093119285.1">
    <property type="nucleotide sequence ID" value="NZ_FODS01000017.1"/>
</dbReference>
<dbReference type="InterPro" id="IPR005111">
    <property type="entry name" value="MoeA_C_domain_IV"/>
</dbReference>
<dbReference type="Gene3D" id="2.170.190.11">
    <property type="entry name" value="Molybdopterin biosynthesis moea protein, domain 3"/>
    <property type="match status" value="1"/>
</dbReference>
<evidence type="ECO:0000256" key="3">
    <source>
        <dbReference type="ARBA" id="ARBA00005046"/>
    </source>
</evidence>
<dbReference type="GO" id="GO:0005829">
    <property type="term" value="C:cytosol"/>
    <property type="evidence" value="ECO:0007669"/>
    <property type="project" value="TreeGrafter"/>
</dbReference>
<evidence type="ECO:0000256" key="7">
    <source>
        <dbReference type="ARBA" id="ARBA00022723"/>
    </source>
</evidence>
<dbReference type="SMART" id="SM00852">
    <property type="entry name" value="MoCF_biosynth"/>
    <property type="match status" value="1"/>
</dbReference>
<comment type="catalytic activity">
    <reaction evidence="10">
        <text>adenylyl-molybdopterin + molybdate = Mo-molybdopterin + AMP + H(+)</text>
        <dbReference type="Rhea" id="RHEA:35047"/>
        <dbReference type="ChEBI" id="CHEBI:15378"/>
        <dbReference type="ChEBI" id="CHEBI:36264"/>
        <dbReference type="ChEBI" id="CHEBI:62727"/>
        <dbReference type="ChEBI" id="CHEBI:71302"/>
        <dbReference type="ChEBI" id="CHEBI:456215"/>
        <dbReference type="EC" id="2.10.1.1"/>
    </reaction>
</comment>
<keyword evidence="7 11" id="KW-0479">Metal-binding</keyword>
<evidence type="ECO:0000256" key="11">
    <source>
        <dbReference type="RuleBase" id="RU365090"/>
    </source>
</evidence>
<organism evidence="13 14">
    <name type="scientific">Salinihabitans flavidus</name>
    <dbReference type="NCBI Taxonomy" id="569882"/>
    <lineage>
        <taxon>Bacteria</taxon>
        <taxon>Pseudomonadati</taxon>
        <taxon>Pseudomonadota</taxon>
        <taxon>Alphaproteobacteria</taxon>
        <taxon>Rhodobacterales</taxon>
        <taxon>Roseobacteraceae</taxon>
        <taxon>Salinihabitans</taxon>
    </lineage>
</organism>
<dbReference type="Gene3D" id="3.90.105.10">
    <property type="entry name" value="Molybdopterin biosynthesis moea protein, domain 2"/>
    <property type="match status" value="1"/>
</dbReference>
<evidence type="ECO:0000256" key="6">
    <source>
        <dbReference type="ARBA" id="ARBA00022679"/>
    </source>
</evidence>
<dbReference type="SUPFAM" id="SSF53218">
    <property type="entry name" value="Molybdenum cofactor biosynthesis proteins"/>
    <property type="match status" value="1"/>
</dbReference>
<dbReference type="FunFam" id="3.40.980.10:FF:000004">
    <property type="entry name" value="Molybdopterin molybdenumtransferase"/>
    <property type="match status" value="1"/>
</dbReference>
<evidence type="ECO:0000313" key="14">
    <source>
        <dbReference type="Proteomes" id="UP000198893"/>
    </source>
</evidence>
<dbReference type="Gene3D" id="2.40.340.10">
    <property type="entry name" value="MoeA, C-terminal, domain IV"/>
    <property type="match status" value="1"/>
</dbReference>
<gene>
    <name evidence="13" type="ORF">SAMN04490248_11727</name>
</gene>
<comment type="function">
    <text evidence="2 11">Catalyzes the insertion of molybdate into adenylated molybdopterin with the concomitant release of AMP.</text>
</comment>
<keyword evidence="9 11" id="KW-0501">Molybdenum cofactor biosynthesis</keyword>
<dbReference type="PANTHER" id="PTHR10192">
    <property type="entry name" value="MOLYBDOPTERIN BIOSYNTHESIS PROTEIN"/>
    <property type="match status" value="1"/>
</dbReference>
<dbReference type="InterPro" id="IPR001453">
    <property type="entry name" value="MoaB/Mog_dom"/>
</dbReference>
<dbReference type="NCBIfam" id="NF045515">
    <property type="entry name" value="Glp_gephyrin"/>
    <property type="match status" value="1"/>
</dbReference>
<dbReference type="Pfam" id="PF03454">
    <property type="entry name" value="MoeA_C"/>
    <property type="match status" value="1"/>
</dbReference>
<dbReference type="SUPFAM" id="SSF63867">
    <property type="entry name" value="MoeA C-terminal domain-like"/>
    <property type="match status" value="1"/>
</dbReference>
<dbReference type="Proteomes" id="UP000198893">
    <property type="component" value="Unassembled WGS sequence"/>
</dbReference>
<dbReference type="GO" id="GO:0046872">
    <property type="term" value="F:metal ion binding"/>
    <property type="evidence" value="ECO:0007669"/>
    <property type="project" value="UniProtKB-UniRule"/>
</dbReference>
<dbReference type="AlphaFoldDB" id="A0A1H8TW46"/>
<accession>A0A1H8TW46</accession>
<keyword evidence="5 11" id="KW-0500">Molybdenum</keyword>
<dbReference type="UniPathway" id="UPA00344"/>
<dbReference type="SUPFAM" id="SSF63882">
    <property type="entry name" value="MoeA N-terminal region -like"/>
    <property type="match status" value="1"/>
</dbReference>